<name>A0A4Z2IEW8_9TELE</name>
<feature type="region of interest" description="Disordered" evidence="1">
    <location>
        <begin position="27"/>
        <end position="87"/>
    </location>
</feature>
<organism evidence="2 3">
    <name type="scientific">Liparis tanakae</name>
    <name type="common">Tanaka's snailfish</name>
    <dbReference type="NCBI Taxonomy" id="230148"/>
    <lineage>
        <taxon>Eukaryota</taxon>
        <taxon>Metazoa</taxon>
        <taxon>Chordata</taxon>
        <taxon>Craniata</taxon>
        <taxon>Vertebrata</taxon>
        <taxon>Euteleostomi</taxon>
        <taxon>Actinopterygii</taxon>
        <taxon>Neopterygii</taxon>
        <taxon>Teleostei</taxon>
        <taxon>Neoteleostei</taxon>
        <taxon>Acanthomorphata</taxon>
        <taxon>Eupercaria</taxon>
        <taxon>Perciformes</taxon>
        <taxon>Cottioidei</taxon>
        <taxon>Cottales</taxon>
        <taxon>Liparidae</taxon>
        <taxon>Liparis</taxon>
    </lineage>
</organism>
<dbReference type="Proteomes" id="UP000314294">
    <property type="component" value="Unassembled WGS sequence"/>
</dbReference>
<protein>
    <submittedName>
        <fullName evidence="2">Uncharacterized protein</fullName>
    </submittedName>
</protein>
<proteinExistence type="predicted"/>
<evidence type="ECO:0000256" key="1">
    <source>
        <dbReference type="SAM" id="MobiDB-lite"/>
    </source>
</evidence>
<evidence type="ECO:0000313" key="2">
    <source>
        <dbReference type="EMBL" id="TNN75994.1"/>
    </source>
</evidence>
<gene>
    <name evidence="2" type="ORF">EYF80_013757</name>
</gene>
<comment type="caution">
    <text evidence="2">The sequence shown here is derived from an EMBL/GenBank/DDBJ whole genome shotgun (WGS) entry which is preliminary data.</text>
</comment>
<evidence type="ECO:0000313" key="3">
    <source>
        <dbReference type="Proteomes" id="UP000314294"/>
    </source>
</evidence>
<reference evidence="2 3" key="1">
    <citation type="submission" date="2019-03" db="EMBL/GenBank/DDBJ databases">
        <title>First draft genome of Liparis tanakae, snailfish: a comprehensive survey of snailfish specific genes.</title>
        <authorList>
            <person name="Kim W."/>
            <person name="Song I."/>
            <person name="Jeong J.-H."/>
            <person name="Kim D."/>
            <person name="Kim S."/>
            <person name="Ryu S."/>
            <person name="Song J.Y."/>
            <person name="Lee S.K."/>
        </authorList>
    </citation>
    <scope>NUCLEOTIDE SEQUENCE [LARGE SCALE GENOMIC DNA]</scope>
    <source>
        <tissue evidence="2">Muscle</tissue>
    </source>
</reference>
<keyword evidence="3" id="KW-1185">Reference proteome</keyword>
<dbReference type="EMBL" id="SRLO01000097">
    <property type="protein sequence ID" value="TNN75994.1"/>
    <property type="molecule type" value="Genomic_DNA"/>
</dbReference>
<accession>A0A4Z2IEW8</accession>
<feature type="compositionally biased region" description="Basic and acidic residues" evidence="1">
    <location>
        <begin position="31"/>
        <end position="52"/>
    </location>
</feature>
<feature type="compositionally biased region" description="Polar residues" evidence="1">
    <location>
        <begin position="75"/>
        <end position="87"/>
    </location>
</feature>
<dbReference type="AlphaFoldDB" id="A0A4Z2IEW8"/>
<sequence length="87" mass="9820">MNLLPEMVSAGYVVHAGKRLWRNRRVMAGKSRLESPGREQKADWGKRDDGKKKKDRVRGEANTTRLTLCHEGSHYQVSPDNNQATSG</sequence>